<dbReference type="InterPro" id="IPR053145">
    <property type="entry name" value="AB_hydrolase_Est10"/>
</dbReference>
<dbReference type="EMBL" id="JBHRWO010000004">
    <property type="protein sequence ID" value="MFC3491486.1"/>
    <property type="molecule type" value="Genomic_DNA"/>
</dbReference>
<accession>A0ABV7PVI2</accession>
<dbReference type="Gene3D" id="3.40.50.1820">
    <property type="entry name" value="alpha/beta hydrolase"/>
    <property type="match status" value="1"/>
</dbReference>
<sequence>MESLDVQHKGRTLRGALHLPQSTPAPAIVLCHGFSGTRSEFGYTFVRLANRLAAQGVAVYRFDFAGGGESDGDFADLTVSDQVSQTLAVLEAVGRHPGVDPDRLSLLGMSMGGLTASLAAAQRPVRSLTLWAPAAMAVDAGVTERRRAAVAEHGYDEFGGMPIYGAFADDADTIDAFADAKGHTGPVRLVYGTDDALVSPEVLDGYRRTYGDRLDVQIIEGVGHGFETVPAREHLLELTEAFVLSHA</sequence>
<evidence type="ECO:0000313" key="3">
    <source>
        <dbReference type="Proteomes" id="UP001595712"/>
    </source>
</evidence>
<dbReference type="SUPFAM" id="SSF53474">
    <property type="entry name" value="alpha/beta-Hydrolases"/>
    <property type="match status" value="1"/>
</dbReference>
<dbReference type="InterPro" id="IPR029058">
    <property type="entry name" value="AB_hydrolase_fold"/>
</dbReference>
<dbReference type="PANTHER" id="PTHR43265">
    <property type="entry name" value="ESTERASE ESTD"/>
    <property type="match status" value="1"/>
</dbReference>
<dbReference type="InterPro" id="IPR022742">
    <property type="entry name" value="Hydrolase_4"/>
</dbReference>
<comment type="caution">
    <text evidence="2">The sequence shown here is derived from an EMBL/GenBank/DDBJ whole genome shotgun (WGS) entry which is preliminary data.</text>
</comment>
<dbReference type="GO" id="GO:0016787">
    <property type="term" value="F:hydrolase activity"/>
    <property type="evidence" value="ECO:0007669"/>
    <property type="project" value="UniProtKB-KW"/>
</dbReference>
<name>A0ABV7PVI2_9ACTN</name>
<dbReference type="EC" id="3.4.-.-" evidence="2"/>
<keyword evidence="2" id="KW-0378">Hydrolase</keyword>
<dbReference type="Pfam" id="PF12146">
    <property type="entry name" value="Hydrolase_4"/>
    <property type="match status" value="1"/>
</dbReference>
<protein>
    <submittedName>
        <fullName evidence="2">Alpha/beta hydrolase family protein</fullName>
        <ecNumber evidence="2">3.4.-.-</ecNumber>
    </submittedName>
</protein>
<gene>
    <name evidence="2" type="ORF">ACFO8M_03170</name>
</gene>
<reference evidence="3" key="1">
    <citation type="journal article" date="2019" name="Int. J. Syst. Evol. Microbiol.">
        <title>The Global Catalogue of Microorganisms (GCM) 10K type strain sequencing project: providing services to taxonomists for standard genome sequencing and annotation.</title>
        <authorList>
            <consortium name="The Broad Institute Genomics Platform"/>
            <consortium name="The Broad Institute Genome Sequencing Center for Infectious Disease"/>
            <person name="Wu L."/>
            <person name="Ma J."/>
        </authorList>
    </citation>
    <scope>NUCLEOTIDE SEQUENCE [LARGE SCALE GENOMIC DNA]</scope>
    <source>
        <strain evidence="3">CGMCC 4.7396</strain>
    </source>
</reference>
<evidence type="ECO:0000313" key="2">
    <source>
        <dbReference type="EMBL" id="MFC3491486.1"/>
    </source>
</evidence>
<proteinExistence type="predicted"/>
<dbReference type="RefSeq" id="WP_387970360.1">
    <property type="nucleotide sequence ID" value="NZ_JBHRWO010000004.1"/>
</dbReference>
<dbReference type="PANTHER" id="PTHR43265:SF1">
    <property type="entry name" value="ESTERASE ESTD"/>
    <property type="match status" value="1"/>
</dbReference>
<evidence type="ECO:0000259" key="1">
    <source>
        <dbReference type="Pfam" id="PF12146"/>
    </source>
</evidence>
<dbReference type="Proteomes" id="UP001595712">
    <property type="component" value="Unassembled WGS sequence"/>
</dbReference>
<keyword evidence="3" id="KW-1185">Reference proteome</keyword>
<feature type="domain" description="Serine aminopeptidase S33" evidence="1">
    <location>
        <begin position="24"/>
        <end position="135"/>
    </location>
</feature>
<organism evidence="2 3">
    <name type="scientific">Glycomyces rhizosphaerae</name>
    <dbReference type="NCBI Taxonomy" id="2054422"/>
    <lineage>
        <taxon>Bacteria</taxon>
        <taxon>Bacillati</taxon>
        <taxon>Actinomycetota</taxon>
        <taxon>Actinomycetes</taxon>
        <taxon>Glycomycetales</taxon>
        <taxon>Glycomycetaceae</taxon>
        <taxon>Glycomyces</taxon>
    </lineage>
</organism>